<sequence>MFRPSRLLPLGTVRQQYGGGSLTSALTGRTAGSSPSREDPLDQVAFALCPGALRAAHRTVGHDR</sequence>
<evidence type="ECO:0000313" key="2">
    <source>
        <dbReference type="EMBL" id="GHI33274.1"/>
    </source>
</evidence>
<protein>
    <submittedName>
        <fullName evidence="2">Uncharacterized protein</fullName>
    </submittedName>
</protein>
<keyword evidence="3" id="KW-1185">Reference proteome</keyword>
<proteinExistence type="predicted"/>
<feature type="region of interest" description="Disordered" evidence="1">
    <location>
        <begin position="18"/>
        <end position="39"/>
    </location>
</feature>
<evidence type="ECO:0000256" key="1">
    <source>
        <dbReference type="SAM" id="MobiDB-lite"/>
    </source>
</evidence>
<comment type="caution">
    <text evidence="2">The sequence shown here is derived from an EMBL/GenBank/DDBJ whole genome shotgun (WGS) entry which is preliminary data.</text>
</comment>
<gene>
    <name evidence="2" type="ORF">Sdagh_50040</name>
</gene>
<dbReference type="EMBL" id="BNDX01000013">
    <property type="protein sequence ID" value="GHI33274.1"/>
    <property type="molecule type" value="Genomic_DNA"/>
</dbReference>
<accession>A0ABQ3Q7P0</accession>
<dbReference type="Proteomes" id="UP001052655">
    <property type="component" value="Unassembled WGS sequence"/>
</dbReference>
<organism evidence="2 3">
    <name type="scientific">Streptomyces daghestanicus</name>
    <dbReference type="NCBI Taxonomy" id="66885"/>
    <lineage>
        <taxon>Bacteria</taxon>
        <taxon>Bacillati</taxon>
        <taxon>Actinomycetota</taxon>
        <taxon>Actinomycetes</taxon>
        <taxon>Kitasatosporales</taxon>
        <taxon>Streptomycetaceae</taxon>
        <taxon>Streptomyces</taxon>
    </lineage>
</organism>
<name>A0ABQ3Q7P0_9ACTN</name>
<feature type="compositionally biased region" description="Polar residues" evidence="1">
    <location>
        <begin position="22"/>
        <end position="35"/>
    </location>
</feature>
<reference evidence="2" key="1">
    <citation type="submission" date="2024-05" db="EMBL/GenBank/DDBJ databases">
        <title>Whole genome shotgun sequence of Streptomyces daghestanicus NBRC 12762.</title>
        <authorList>
            <person name="Komaki H."/>
            <person name="Tamura T."/>
        </authorList>
    </citation>
    <scope>NUCLEOTIDE SEQUENCE</scope>
    <source>
        <strain evidence="2">NBRC 12762</strain>
    </source>
</reference>
<evidence type="ECO:0000313" key="3">
    <source>
        <dbReference type="Proteomes" id="UP001052655"/>
    </source>
</evidence>